<dbReference type="GO" id="GO:0005351">
    <property type="term" value="F:carbohydrate:proton symporter activity"/>
    <property type="evidence" value="ECO:0007669"/>
    <property type="project" value="TreeGrafter"/>
</dbReference>
<keyword evidence="5" id="KW-0808">Transferase</keyword>
<dbReference type="Pfam" id="PF00083">
    <property type="entry name" value="Sugar_tr"/>
    <property type="match status" value="1"/>
</dbReference>
<keyword evidence="8 10" id="KW-0472">Membrane</keyword>
<dbReference type="GO" id="GO:0016020">
    <property type="term" value="C:membrane"/>
    <property type="evidence" value="ECO:0007669"/>
    <property type="project" value="UniProtKB-SubCell"/>
</dbReference>
<feature type="transmembrane region" description="Helical" evidence="10">
    <location>
        <begin position="341"/>
        <end position="360"/>
    </location>
</feature>
<dbReference type="InterPro" id="IPR003663">
    <property type="entry name" value="Sugar/inositol_transpt"/>
</dbReference>
<keyword evidence="7 10" id="KW-1133">Transmembrane helix</keyword>
<evidence type="ECO:0000256" key="2">
    <source>
        <dbReference type="ARBA" id="ARBA00010992"/>
    </source>
</evidence>
<dbReference type="PRINTS" id="PR00171">
    <property type="entry name" value="SUGRTRNSPORT"/>
</dbReference>
<evidence type="ECO:0000256" key="8">
    <source>
        <dbReference type="ARBA" id="ARBA00023136"/>
    </source>
</evidence>
<dbReference type="Proteomes" id="UP000078576">
    <property type="component" value="Unassembled WGS sequence"/>
</dbReference>
<protein>
    <submittedName>
        <fullName evidence="13">Sugar transporter STL1</fullName>
    </submittedName>
</protein>
<evidence type="ECO:0000256" key="1">
    <source>
        <dbReference type="ARBA" id="ARBA00004141"/>
    </source>
</evidence>
<evidence type="ECO:0000256" key="10">
    <source>
        <dbReference type="SAM" id="Phobius"/>
    </source>
</evidence>
<dbReference type="AlphaFoldDB" id="A0A194VAY1"/>
<dbReference type="Gene3D" id="3.20.20.330">
    <property type="entry name" value="Homocysteine-binding-like domain"/>
    <property type="match status" value="1"/>
</dbReference>
<gene>
    <name evidence="13" type="ORF">VP1G_08133</name>
</gene>
<evidence type="ECO:0000259" key="11">
    <source>
        <dbReference type="PROSITE" id="PS50850"/>
    </source>
</evidence>
<feature type="transmembrane region" description="Helical" evidence="10">
    <location>
        <begin position="699"/>
        <end position="718"/>
    </location>
</feature>
<dbReference type="InterPro" id="IPR005829">
    <property type="entry name" value="Sugar_transporter_CS"/>
</dbReference>
<evidence type="ECO:0000313" key="14">
    <source>
        <dbReference type="Proteomes" id="UP000078576"/>
    </source>
</evidence>
<sequence length="769" mass="83732">MPTNSPITFLDGGLGTSLQDKYGVTFSNKTTPLWSSHPVISDPQTLLACQKDFGQVPVDVIETATYQVSIHGFAATKTEQWPNGVDRASIPKFLADAVNIADQARGKPDAKVALSLGPYGSAMVPGQEYSGAYDEDHDDEEKLLRWWTERLSLFADAQVMDKIAYVACETIPRLDEISAVRRAVSAFTSKPLWIACVFPAEGDGFPDGSSVEQVVEAMLAQDDSKAQPWGIGINCTKLHKLGGLIAKYEEAVTKLIQEKRVAAWPALVLYPDGTNGEVYNTTTQTWEVPAGQEKQSVPWEQILGEIVLETSKRAKWSTVLVGGSIAHQSWVEYMQNPSNGLTGAVVAVYIAGEAVGALAQTAVADTLGRVRFMMVMCVIVTVGTVIQTASINIGMFLAGRALAGIAVGGLVATVPIYLSEISAPTQRGLIGGISGCGISFGTMMSNWVGMACGYAPYGPVQWRLPLGIQVPWGMVLFIGLATFMPNSPRQLIRNGKVDQARKEFMKIRRDLKSHEMHDEFVLMKSQIEFEMEREIKSVKEIFILFRHRVLATTKVAILYKSLGIGSTTILALAGVYGTTAFTANLVTTIFLTDQWGRRKMILAGLSGIILVEVYAAVMQREFQNTDNRLGKGFAILGIYLFVVAYFGMLNSTTWLYGAEILPLALRSKVMGLSAASHFIVNVGVTEAGPSAFANIKENYYYVFVGCSAFFLVVAYYYFPETKQKSLEEIAADFGDKVVLLSEVQQGSPRLGGNKGTEHCLEELEDAPPA</sequence>
<dbReference type="PROSITE" id="PS50970">
    <property type="entry name" value="HCY"/>
    <property type="match status" value="1"/>
</dbReference>
<evidence type="ECO:0000256" key="6">
    <source>
        <dbReference type="ARBA" id="ARBA00022692"/>
    </source>
</evidence>
<feature type="transmembrane region" description="Helical" evidence="10">
    <location>
        <begin position="397"/>
        <end position="418"/>
    </location>
</feature>
<feature type="transmembrane region" description="Helical" evidence="10">
    <location>
        <begin position="462"/>
        <end position="483"/>
    </location>
</feature>
<dbReference type="PANTHER" id="PTHR48022:SF11">
    <property type="entry name" value="MONOSACCHARIDE TRANSPORTER (HXT8), PUTATIVE (AFU_ORTHOLOGUE AFUA_2G08120)-RELATED"/>
    <property type="match status" value="1"/>
</dbReference>
<feature type="transmembrane region" description="Helical" evidence="10">
    <location>
        <begin position="600"/>
        <end position="617"/>
    </location>
</feature>
<reference evidence="14" key="1">
    <citation type="submission" date="2014-12" db="EMBL/GenBank/DDBJ databases">
        <title>Genome Sequence of Valsa Canker Pathogens Uncovers a Specific Adaption of Colonization on Woody Bark.</title>
        <authorList>
            <person name="Yin Z."/>
            <person name="Liu H."/>
            <person name="Gao X."/>
            <person name="Li Z."/>
            <person name="Song N."/>
            <person name="Ke X."/>
            <person name="Dai Q."/>
            <person name="Wu Y."/>
            <person name="Sun Y."/>
            <person name="Xu J.-R."/>
            <person name="Kang Z.K."/>
            <person name="Wang L."/>
            <person name="Huang L."/>
        </authorList>
    </citation>
    <scope>NUCLEOTIDE SEQUENCE [LARGE SCALE GENOMIC DNA]</scope>
    <source>
        <strain evidence="14">SXYL134</strain>
    </source>
</reference>
<evidence type="ECO:0000259" key="12">
    <source>
        <dbReference type="PROSITE" id="PS50970"/>
    </source>
</evidence>
<dbReference type="InterPro" id="IPR020846">
    <property type="entry name" value="MFS_dom"/>
</dbReference>
<dbReference type="InterPro" id="IPR036259">
    <property type="entry name" value="MFS_trans_sf"/>
</dbReference>
<feature type="domain" description="Hcy-binding" evidence="12">
    <location>
        <begin position="1"/>
        <end position="321"/>
    </location>
</feature>
<dbReference type="GO" id="GO:0032259">
    <property type="term" value="P:methylation"/>
    <property type="evidence" value="ECO:0007669"/>
    <property type="project" value="UniProtKB-KW"/>
</dbReference>
<dbReference type="InterPro" id="IPR036589">
    <property type="entry name" value="HCY_dom_sf"/>
</dbReference>
<dbReference type="GO" id="GO:0008168">
    <property type="term" value="F:methyltransferase activity"/>
    <property type="evidence" value="ECO:0007669"/>
    <property type="project" value="UniProtKB-KW"/>
</dbReference>
<evidence type="ECO:0000256" key="5">
    <source>
        <dbReference type="ARBA" id="ARBA00022679"/>
    </source>
</evidence>
<keyword evidence="3" id="KW-0813">Transport</keyword>
<dbReference type="Gene3D" id="1.20.1250.20">
    <property type="entry name" value="MFS general substrate transporter like domains"/>
    <property type="match status" value="1"/>
</dbReference>
<evidence type="ECO:0000256" key="9">
    <source>
        <dbReference type="PROSITE-ProRule" id="PRU00333"/>
    </source>
</evidence>
<comment type="caution">
    <text evidence="9">Lacks conserved residue(s) required for the propagation of feature annotation.</text>
</comment>
<keyword evidence="6 10" id="KW-0812">Transmembrane</keyword>
<comment type="subcellular location">
    <subcellularLocation>
        <location evidence="1">Membrane</location>
        <topology evidence="1">Multi-pass membrane protein</topology>
    </subcellularLocation>
</comment>
<dbReference type="EMBL" id="KN714763">
    <property type="protein sequence ID" value="KUI60951.1"/>
    <property type="molecule type" value="Genomic_DNA"/>
</dbReference>
<comment type="similarity">
    <text evidence="2">Belongs to the major facilitator superfamily. Sugar transporter (TC 2.A.1.1) family.</text>
</comment>
<keyword evidence="13" id="KW-0762">Sugar transport</keyword>
<accession>A0A194VAY1</accession>
<dbReference type="SUPFAM" id="SSF82282">
    <property type="entry name" value="Homocysteine S-methyltransferase"/>
    <property type="match status" value="1"/>
</dbReference>
<dbReference type="PANTHER" id="PTHR48022">
    <property type="entry name" value="PLASTIDIC GLUCOSE TRANSPORTER 4"/>
    <property type="match status" value="1"/>
</dbReference>
<name>A0A194VAY1_CYTMA</name>
<dbReference type="PROSITE" id="PS00217">
    <property type="entry name" value="SUGAR_TRANSPORT_2"/>
    <property type="match status" value="1"/>
</dbReference>
<feature type="transmembrane region" description="Helical" evidence="10">
    <location>
        <begin position="629"/>
        <end position="648"/>
    </location>
</feature>
<feature type="transmembrane region" description="Helical" evidence="10">
    <location>
        <begin position="372"/>
        <end position="391"/>
    </location>
</feature>
<feature type="transmembrane region" description="Helical" evidence="10">
    <location>
        <begin position="557"/>
        <end position="580"/>
    </location>
</feature>
<proteinExistence type="inferred from homology"/>
<evidence type="ECO:0000313" key="13">
    <source>
        <dbReference type="EMBL" id="KUI60951.1"/>
    </source>
</evidence>
<dbReference type="InterPro" id="IPR005828">
    <property type="entry name" value="MFS_sugar_transport-like"/>
</dbReference>
<feature type="transmembrane region" description="Helical" evidence="10">
    <location>
        <begin position="430"/>
        <end position="450"/>
    </location>
</feature>
<dbReference type="OrthoDB" id="261426at2759"/>
<organism evidence="13 14">
    <name type="scientific">Cytospora mali</name>
    <name type="common">Apple Valsa canker fungus</name>
    <name type="synonym">Valsa mali</name>
    <dbReference type="NCBI Taxonomy" id="578113"/>
    <lineage>
        <taxon>Eukaryota</taxon>
        <taxon>Fungi</taxon>
        <taxon>Dikarya</taxon>
        <taxon>Ascomycota</taxon>
        <taxon>Pezizomycotina</taxon>
        <taxon>Sordariomycetes</taxon>
        <taxon>Sordariomycetidae</taxon>
        <taxon>Diaporthales</taxon>
        <taxon>Cytosporaceae</taxon>
        <taxon>Cytospora</taxon>
    </lineage>
</organism>
<dbReference type="SUPFAM" id="SSF103473">
    <property type="entry name" value="MFS general substrate transporter"/>
    <property type="match status" value="1"/>
</dbReference>
<evidence type="ECO:0000256" key="7">
    <source>
        <dbReference type="ARBA" id="ARBA00022989"/>
    </source>
</evidence>
<dbReference type="InterPro" id="IPR003726">
    <property type="entry name" value="HCY_dom"/>
</dbReference>
<dbReference type="Pfam" id="PF02574">
    <property type="entry name" value="S-methyl_trans"/>
    <property type="match status" value="1"/>
</dbReference>
<dbReference type="PROSITE" id="PS50850">
    <property type="entry name" value="MFS"/>
    <property type="match status" value="1"/>
</dbReference>
<keyword evidence="14" id="KW-1185">Reference proteome</keyword>
<keyword evidence="4" id="KW-0489">Methyltransferase</keyword>
<evidence type="ECO:0000256" key="4">
    <source>
        <dbReference type="ARBA" id="ARBA00022603"/>
    </source>
</evidence>
<evidence type="ECO:0000256" key="3">
    <source>
        <dbReference type="ARBA" id="ARBA00022448"/>
    </source>
</evidence>
<feature type="domain" description="Major facilitator superfamily (MFS) profile" evidence="11">
    <location>
        <begin position="302"/>
        <end position="722"/>
    </location>
</feature>
<dbReference type="InterPro" id="IPR050360">
    <property type="entry name" value="MFS_Sugar_Transporters"/>
</dbReference>